<feature type="domain" description="4Fe-4S Wbl-type" evidence="2">
    <location>
        <begin position="4"/>
        <end position="67"/>
    </location>
</feature>
<gene>
    <name evidence="3" type="ORF">KUM34_001245</name>
</gene>
<feature type="region of interest" description="Disordered" evidence="1">
    <location>
        <begin position="1"/>
        <end position="23"/>
    </location>
</feature>
<reference evidence="3 4" key="1">
    <citation type="journal article" date="2021" name="Front. Microbiol.">
        <title>Bacterial Transformation of Aromatic Monomers in Softwood Black Liquor.</title>
        <authorList>
            <person name="Navas L.E."/>
            <person name="Dexter G."/>
            <person name="Liu J."/>
            <person name="Levy-Booth D."/>
            <person name="Cho M."/>
            <person name="Jang S.K."/>
            <person name="Mansfield S.D."/>
            <person name="Renneckar S."/>
            <person name="Mohn W.W."/>
            <person name="Eltis L.D."/>
        </authorList>
    </citation>
    <scope>NUCLEOTIDE SEQUENCE [LARGE SCALE GENOMIC DNA]</scope>
    <source>
        <strain evidence="3 4">GD02</strain>
    </source>
</reference>
<organism evidence="3 4">
    <name type="scientific">Rhodococcus rhodochrous</name>
    <dbReference type="NCBI Taxonomy" id="1829"/>
    <lineage>
        <taxon>Bacteria</taxon>
        <taxon>Bacillati</taxon>
        <taxon>Actinomycetota</taxon>
        <taxon>Actinomycetes</taxon>
        <taxon>Mycobacteriales</taxon>
        <taxon>Nocardiaceae</taxon>
        <taxon>Rhodococcus</taxon>
    </lineage>
</organism>
<sequence>MRRPARVVRRRTRRRPRNPAERRARHAAAIAICRTCPVLETCRVVADEAGRQAHGVWVATVRTTSRPDGRSHEESSHAR</sequence>
<dbReference type="PROSITE" id="PS51674">
    <property type="entry name" value="4FE4S_WBL"/>
    <property type="match status" value="1"/>
</dbReference>
<feature type="compositionally biased region" description="Basic residues" evidence="1">
    <location>
        <begin position="1"/>
        <end position="17"/>
    </location>
</feature>
<dbReference type="RefSeq" id="WP_420917814.1">
    <property type="nucleotide sequence ID" value="NZ_CP083974.1"/>
</dbReference>
<name>A0AA46WWR4_RHORH</name>
<protein>
    <submittedName>
        <fullName evidence="3">WhiB family transcriptional regulator</fullName>
    </submittedName>
</protein>
<evidence type="ECO:0000313" key="3">
    <source>
        <dbReference type="EMBL" id="UZF45370.1"/>
    </source>
</evidence>
<evidence type="ECO:0000256" key="1">
    <source>
        <dbReference type="SAM" id="MobiDB-lite"/>
    </source>
</evidence>
<dbReference type="Proteomes" id="UP001162740">
    <property type="component" value="Chromosome"/>
</dbReference>
<evidence type="ECO:0000259" key="2">
    <source>
        <dbReference type="PROSITE" id="PS51674"/>
    </source>
</evidence>
<dbReference type="EMBL" id="CP083974">
    <property type="protein sequence ID" value="UZF45370.1"/>
    <property type="molecule type" value="Genomic_DNA"/>
</dbReference>
<dbReference type="Pfam" id="PF02467">
    <property type="entry name" value="Whib"/>
    <property type="match status" value="1"/>
</dbReference>
<dbReference type="InterPro" id="IPR034768">
    <property type="entry name" value="4FE4S_WBL"/>
</dbReference>
<dbReference type="AlphaFoldDB" id="A0AA46WWR4"/>
<accession>A0AA46WWR4</accession>
<evidence type="ECO:0000313" key="4">
    <source>
        <dbReference type="Proteomes" id="UP001162740"/>
    </source>
</evidence>
<proteinExistence type="predicted"/>